<evidence type="ECO:0000313" key="2">
    <source>
        <dbReference type="Proteomes" id="UP000266861"/>
    </source>
</evidence>
<dbReference type="Proteomes" id="UP000266861">
    <property type="component" value="Unassembled WGS sequence"/>
</dbReference>
<dbReference type="AlphaFoldDB" id="A0A397IJH2"/>
<name>A0A397IJH2_9GLOM</name>
<reference evidence="1 2" key="1">
    <citation type="submission" date="2018-08" db="EMBL/GenBank/DDBJ databases">
        <title>Genome and evolution of the arbuscular mycorrhizal fungus Diversispora epigaea (formerly Glomus versiforme) and its bacterial endosymbionts.</title>
        <authorList>
            <person name="Sun X."/>
            <person name="Fei Z."/>
            <person name="Harrison M."/>
        </authorList>
    </citation>
    <scope>NUCLEOTIDE SEQUENCE [LARGE SCALE GENOMIC DNA]</scope>
    <source>
        <strain evidence="1 2">IT104</strain>
    </source>
</reference>
<evidence type="ECO:0000313" key="1">
    <source>
        <dbReference type="EMBL" id="RHZ76071.1"/>
    </source>
</evidence>
<sequence>MSNMVLIKVVALVMSYNKSNPKEFFEALRENNLNNNRNNSNGNDEMNLDEGLREIMRAIIQKAIEELNLLTKYMNYFHKKYLAYKNYVLMCKIYRWILERRALVEKMIEFEKKRIRSTSFFQNSFQLLEEEKEENLVGPI</sequence>
<accession>A0A397IJH2</accession>
<dbReference type="EMBL" id="PQFF01000193">
    <property type="protein sequence ID" value="RHZ76071.1"/>
    <property type="molecule type" value="Genomic_DNA"/>
</dbReference>
<organism evidence="1 2">
    <name type="scientific">Diversispora epigaea</name>
    <dbReference type="NCBI Taxonomy" id="1348612"/>
    <lineage>
        <taxon>Eukaryota</taxon>
        <taxon>Fungi</taxon>
        <taxon>Fungi incertae sedis</taxon>
        <taxon>Mucoromycota</taxon>
        <taxon>Glomeromycotina</taxon>
        <taxon>Glomeromycetes</taxon>
        <taxon>Diversisporales</taxon>
        <taxon>Diversisporaceae</taxon>
        <taxon>Diversispora</taxon>
    </lineage>
</organism>
<proteinExistence type="predicted"/>
<dbReference type="OrthoDB" id="642895at2759"/>
<protein>
    <submittedName>
        <fullName evidence="1">Uncharacterized protein</fullName>
    </submittedName>
</protein>
<comment type="caution">
    <text evidence="1">The sequence shown here is derived from an EMBL/GenBank/DDBJ whole genome shotgun (WGS) entry which is preliminary data.</text>
</comment>
<keyword evidence="2" id="KW-1185">Reference proteome</keyword>
<gene>
    <name evidence="1" type="ORF">Glove_206g17</name>
</gene>